<accession>A0A645HSH4</accession>
<sequence>MISAKGIEKLSVKALLATEQRIPGLGNGSLQDILFNARIHPKKKVTTLTDNEKEQLFYSIKATLQEMVDKGG</sequence>
<reference evidence="2" key="1">
    <citation type="submission" date="2019-08" db="EMBL/GenBank/DDBJ databases">
        <authorList>
            <person name="Kucharzyk K."/>
            <person name="Murdoch R.W."/>
            <person name="Higgins S."/>
            <person name="Loffler F."/>
        </authorList>
    </citation>
    <scope>NUCLEOTIDE SEQUENCE</scope>
</reference>
<dbReference type="GO" id="GO:0003684">
    <property type="term" value="F:damaged DNA binding"/>
    <property type="evidence" value="ECO:0007669"/>
    <property type="project" value="InterPro"/>
</dbReference>
<dbReference type="Gene3D" id="1.10.8.50">
    <property type="match status" value="1"/>
</dbReference>
<proteinExistence type="predicted"/>
<dbReference type="InterPro" id="IPR010979">
    <property type="entry name" value="Ribosomal_uS13-like_H2TH"/>
</dbReference>
<dbReference type="AlphaFoldDB" id="A0A645HSH4"/>
<dbReference type="Pfam" id="PF06831">
    <property type="entry name" value="H2TH"/>
    <property type="match status" value="1"/>
</dbReference>
<comment type="caution">
    <text evidence="2">The sequence shown here is derived from an EMBL/GenBank/DDBJ whole genome shotgun (WGS) entry which is preliminary data.</text>
</comment>
<dbReference type="EMBL" id="VSSQ01099085">
    <property type="protein sequence ID" value="MPN41800.1"/>
    <property type="molecule type" value="Genomic_DNA"/>
</dbReference>
<organism evidence="2">
    <name type="scientific">bioreactor metagenome</name>
    <dbReference type="NCBI Taxonomy" id="1076179"/>
    <lineage>
        <taxon>unclassified sequences</taxon>
        <taxon>metagenomes</taxon>
        <taxon>ecological metagenomes</taxon>
    </lineage>
</organism>
<gene>
    <name evidence="2" type="primary">mutM_27</name>
    <name evidence="2" type="ORF">SDC9_189355</name>
</gene>
<dbReference type="GO" id="GO:0008270">
    <property type="term" value="F:zinc ion binding"/>
    <property type="evidence" value="ECO:0007669"/>
    <property type="project" value="InterPro"/>
</dbReference>
<protein>
    <submittedName>
        <fullName evidence="2">Formamidopyrimidine-DNA glycosylase</fullName>
        <ecNumber evidence="2">4.2.99.18</ecNumber>
    </submittedName>
</protein>
<dbReference type="EC" id="4.2.99.18" evidence="2"/>
<dbReference type="GO" id="GO:0006284">
    <property type="term" value="P:base-excision repair"/>
    <property type="evidence" value="ECO:0007669"/>
    <property type="project" value="InterPro"/>
</dbReference>
<dbReference type="InterPro" id="IPR015886">
    <property type="entry name" value="H2TH_FPG"/>
</dbReference>
<dbReference type="GO" id="GO:0140078">
    <property type="term" value="F:class I DNA-(apurinic or apyrimidinic site) endonuclease activity"/>
    <property type="evidence" value="ECO:0007669"/>
    <property type="project" value="UniProtKB-EC"/>
</dbReference>
<evidence type="ECO:0000259" key="1">
    <source>
        <dbReference type="Pfam" id="PF06831"/>
    </source>
</evidence>
<keyword evidence="2" id="KW-0456">Lyase</keyword>
<evidence type="ECO:0000313" key="2">
    <source>
        <dbReference type="EMBL" id="MPN41800.1"/>
    </source>
</evidence>
<name>A0A645HSH4_9ZZZZ</name>
<dbReference type="SUPFAM" id="SSF46946">
    <property type="entry name" value="S13-like H2TH domain"/>
    <property type="match status" value="1"/>
</dbReference>
<dbReference type="GO" id="GO:0016799">
    <property type="term" value="F:hydrolase activity, hydrolyzing N-glycosyl compounds"/>
    <property type="evidence" value="ECO:0007669"/>
    <property type="project" value="InterPro"/>
</dbReference>
<feature type="domain" description="Formamidopyrimidine-DNA glycosylase H2TH DNA-binding" evidence="1">
    <location>
        <begin position="9"/>
        <end position="71"/>
    </location>
</feature>